<dbReference type="InterPro" id="IPR010982">
    <property type="entry name" value="Lambda_DNA-bd_dom_sf"/>
</dbReference>
<dbReference type="Gene3D" id="1.10.260.40">
    <property type="entry name" value="lambda repressor-like DNA-binding domains"/>
    <property type="match status" value="1"/>
</dbReference>
<name>A0ABN2V5Y2_9ACTN</name>
<sequence length="152" mass="16573">MSEPKAVSSLADRLDRLFRTMHPAGRAEYTYEEVAAAIRESGTMISHTYVWQLRKGMRDNPTMRHLEGLARFFGVPTSYFLDEDTAEIDAQLQLLAALREAPVRTIALRAADLSPAGLAAIQAMVEHARSLEGLPGLPNGDVDAPEGPGRNG</sequence>
<evidence type="ECO:0000259" key="2">
    <source>
        <dbReference type="PROSITE" id="PS50943"/>
    </source>
</evidence>
<feature type="domain" description="HTH cro/C1-type" evidence="2">
    <location>
        <begin position="45"/>
        <end position="80"/>
    </location>
</feature>
<dbReference type="RefSeq" id="WP_344669959.1">
    <property type="nucleotide sequence ID" value="NZ_BAAAQN010000054.1"/>
</dbReference>
<dbReference type="EMBL" id="BAAAQN010000054">
    <property type="protein sequence ID" value="GAA2052396.1"/>
    <property type="molecule type" value="Genomic_DNA"/>
</dbReference>
<proteinExistence type="predicted"/>
<dbReference type="PROSITE" id="PS50943">
    <property type="entry name" value="HTH_CROC1"/>
    <property type="match status" value="1"/>
</dbReference>
<evidence type="ECO:0000313" key="4">
    <source>
        <dbReference type="Proteomes" id="UP001500751"/>
    </source>
</evidence>
<evidence type="ECO:0000256" key="1">
    <source>
        <dbReference type="SAM" id="MobiDB-lite"/>
    </source>
</evidence>
<dbReference type="SUPFAM" id="SSF47413">
    <property type="entry name" value="lambda repressor-like DNA-binding domains"/>
    <property type="match status" value="1"/>
</dbReference>
<protein>
    <submittedName>
        <fullName evidence="3">Helix-turn-helix domain-containing protein</fullName>
    </submittedName>
</protein>
<dbReference type="InterPro" id="IPR001387">
    <property type="entry name" value="Cro/C1-type_HTH"/>
</dbReference>
<feature type="region of interest" description="Disordered" evidence="1">
    <location>
        <begin position="132"/>
        <end position="152"/>
    </location>
</feature>
<organism evidence="3 4">
    <name type="scientific">Catenulispora yoronensis</name>
    <dbReference type="NCBI Taxonomy" id="450799"/>
    <lineage>
        <taxon>Bacteria</taxon>
        <taxon>Bacillati</taxon>
        <taxon>Actinomycetota</taxon>
        <taxon>Actinomycetes</taxon>
        <taxon>Catenulisporales</taxon>
        <taxon>Catenulisporaceae</taxon>
        <taxon>Catenulispora</taxon>
    </lineage>
</organism>
<comment type="caution">
    <text evidence="3">The sequence shown here is derived from an EMBL/GenBank/DDBJ whole genome shotgun (WGS) entry which is preliminary data.</text>
</comment>
<dbReference type="CDD" id="cd00093">
    <property type="entry name" value="HTH_XRE"/>
    <property type="match status" value="1"/>
</dbReference>
<accession>A0ABN2V5Y2</accession>
<evidence type="ECO:0000313" key="3">
    <source>
        <dbReference type="EMBL" id="GAA2052396.1"/>
    </source>
</evidence>
<reference evidence="3 4" key="1">
    <citation type="journal article" date="2019" name="Int. J. Syst. Evol. Microbiol.">
        <title>The Global Catalogue of Microorganisms (GCM) 10K type strain sequencing project: providing services to taxonomists for standard genome sequencing and annotation.</title>
        <authorList>
            <consortium name="The Broad Institute Genomics Platform"/>
            <consortium name="The Broad Institute Genome Sequencing Center for Infectious Disease"/>
            <person name="Wu L."/>
            <person name="Ma J."/>
        </authorList>
    </citation>
    <scope>NUCLEOTIDE SEQUENCE [LARGE SCALE GENOMIC DNA]</scope>
    <source>
        <strain evidence="3 4">JCM 16014</strain>
    </source>
</reference>
<keyword evidence="4" id="KW-1185">Reference proteome</keyword>
<dbReference type="Proteomes" id="UP001500751">
    <property type="component" value="Unassembled WGS sequence"/>
</dbReference>
<gene>
    <name evidence="3" type="ORF">GCM10009839_69710</name>
</gene>